<sequence length="400" mass="46401">MRLKNIITGLVCGLPLMAAAQENPDFHYTQGEKDSLRSVYEKLESIQRKTDKFNVYFNMQAGFDVNANDETTTEFKARQLRLEIRGNLTNNVFYRFRHRLNKATNAQSLDNLAKATDMMYVGYNASDKFSMIFGKQCLAWGGFEFDLNPIDIYEYSDMIEYMDNFMLGANFIFRPAKNHEINLQVTDTRNNRIADEYGAEMLINSGIEPARSPMTYIVNWNGSMLDDKLQTRWSYGVEHEAKKYNTQKIAIGTKLNLPAFKLAVDYMRSDDDMDRSLIATGYTTQYYKKNAVAKDVDYNTFIAKAELPFADKWNFFVKGMYETAGLPKDDNFGKDFRKAYGYFAGIEHRPFKEEDLKLFLVYVGRKYTFADALKQNNSDIFKDHNTNRVSLGMIYRIKPF</sequence>
<gene>
    <name evidence="2" type="ORF">OD355_13200</name>
</gene>
<name>A0AAE3ISA1_9BACT</name>
<evidence type="ECO:0000313" key="2">
    <source>
        <dbReference type="EMBL" id="MCU7695476.1"/>
    </source>
</evidence>
<dbReference type="InterPro" id="IPR010870">
    <property type="entry name" value="Porin_O/P"/>
</dbReference>
<dbReference type="Proteomes" id="UP001209317">
    <property type="component" value="Unassembled WGS sequence"/>
</dbReference>
<feature type="signal peptide" evidence="1">
    <location>
        <begin position="1"/>
        <end position="20"/>
    </location>
</feature>
<protein>
    <submittedName>
        <fullName evidence="2">OprO/OprP family phosphate-selective porin</fullName>
    </submittedName>
</protein>
<evidence type="ECO:0000256" key="1">
    <source>
        <dbReference type="SAM" id="SignalP"/>
    </source>
</evidence>
<dbReference type="SUPFAM" id="SSF56935">
    <property type="entry name" value="Porins"/>
    <property type="match status" value="1"/>
</dbReference>
<evidence type="ECO:0000313" key="3">
    <source>
        <dbReference type="Proteomes" id="UP001209317"/>
    </source>
</evidence>
<dbReference type="AlphaFoldDB" id="A0AAE3ISA1"/>
<organism evidence="2 3">
    <name type="scientific">Haoranjiania flava</name>
    <dbReference type="NCBI Taxonomy" id="1856322"/>
    <lineage>
        <taxon>Bacteria</taxon>
        <taxon>Pseudomonadati</taxon>
        <taxon>Bacteroidota</taxon>
        <taxon>Chitinophagia</taxon>
        <taxon>Chitinophagales</taxon>
        <taxon>Chitinophagaceae</taxon>
        <taxon>Haoranjiania</taxon>
    </lineage>
</organism>
<dbReference type="Pfam" id="PF07396">
    <property type="entry name" value="Porin_O_P"/>
    <property type="match status" value="1"/>
</dbReference>
<accession>A0AAE3ISA1</accession>
<keyword evidence="1" id="KW-0732">Signal</keyword>
<proteinExistence type="predicted"/>
<keyword evidence="3" id="KW-1185">Reference proteome</keyword>
<dbReference type="EMBL" id="JAOTPL010000031">
    <property type="protein sequence ID" value="MCU7695476.1"/>
    <property type="molecule type" value="Genomic_DNA"/>
</dbReference>
<feature type="chain" id="PRO_5042049381" evidence="1">
    <location>
        <begin position="21"/>
        <end position="400"/>
    </location>
</feature>
<dbReference type="RefSeq" id="WP_263038963.1">
    <property type="nucleotide sequence ID" value="NZ_JAOTPL010000031.1"/>
</dbReference>
<reference evidence="2" key="1">
    <citation type="submission" date="2022-10" db="EMBL/GenBank/DDBJ databases">
        <authorList>
            <person name="Kim H.S."/>
            <person name="Kim J.-S."/>
            <person name="Suh M.K."/>
            <person name="Eom M.K."/>
            <person name="Lee J.-S."/>
        </authorList>
    </citation>
    <scope>NUCLEOTIDE SEQUENCE</scope>
    <source>
        <strain evidence="2">LIP-5</strain>
    </source>
</reference>
<comment type="caution">
    <text evidence="2">The sequence shown here is derived from an EMBL/GenBank/DDBJ whole genome shotgun (WGS) entry which is preliminary data.</text>
</comment>